<name>A0A2A4WXP8_9GAMM</name>
<accession>A0A2A4WXP8</accession>
<keyword evidence="1" id="KW-0812">Transmembrane</keyword>
<feature type="transmembrane region" description="Helical" evidence="1">
    <location>
        <begin position="38"/>
        <end position="60"/>
    </location>
</feature>
<feature type="transmembrane region" description="Helical" evidence="1">
    <location>
        <begin position="6"/>
        <end position="26"/>
    </location>
</feature>
<reference evidence="3" key="1">
    <citation type="submission" date="2017-08" db="EMBL/GenBank/DDBJ databases">
        <title>A dynamic microbial community with high functional redundancy inhabits the cold, oxic subseafloor aquifer.</title>
        <authorList>
            <person name="Tully B.J."/>
            <person name="Wheat C.G."/>
            <person name="Glazer B.T."/>
            <person name="Huber J.A."/>
        </authorList>
    </citation>
    <scope>NUCLEOTIDE SEQUENCE [LARGE SCALE GENOMIC DNA]</scope>
</reference>
<keyword evidence="1" id="KW-1133">Transmembrane helix</keyword>
<organism evidence="2 3">
    <name type="scientific">SAR86 cluster bacterium</name>
    <dbReference type="NCBI Taxonomy" id="2030880"/>
    <lineage>
        <taxon>Bacteria</taxon>
        <taxon>Pseudomonadati</taxon>
        <taxon>Pseudomonadota</taxon>
        <taxon>Gammaproteobacteria</taxon>
        <taxon>SAR86 cluster</taxon>
    </lineage>
</organism>
<comment type="caution">
    <text evidence="2">The sequence shown here is derived from an EMBL/GenBank/DDBJ whole genome shotgun (WGS) entry which is preliminary data.</text>
</comment>
<dbReference type="Proteomes" id="UP000218767">
    <property type="component" value="Unassembled WGS sequence"/>
</dbReference>
<protein>
    <submittedName>
        <fullName evidence="2">Uncharacterized protein</fullName>
    </submittedName>
</protein>
<evidence type="ECO:0000313" key="2">
    <source>
        <dbReference type="EMBL" id="PCI74629.1"/>
    </source>
</evidence>
<sequence length="81" mass="8710">MKHAVWITLLIALVVVNIAAELVFYFSGVYIAMFYRIVLITGITVISAVFVGAMLLVGVLEGEKPLSGHVSDTLGADKKTD</sequence>
<dbReference type="AlphaFoldDB" id="A0A2A4WXP8"/>
<evidence type="ECO:0000313" key="3">
    <source>
        <dbReference type="Proteomes" id="UP000218767"/>
    </source>
</evidence>
<evidence type="ECO:0000256" key="1">
    <source>
        <dbReference type="SAM" id="Phobius"/>
    </source>
</evidence>
<proteinExistence type="predicted"/>
<gene>
    <name evidence="2" type="ORF">COB20_14960</name>
</gene>
<keyword evidence="1" id="KW-0472">Membrane</keyword>
<dbReference type="EMBL" id="NVUL01000100">
    <property type="protein sequence ID" value="PCI74629.1"/>
    <property type="molecule type" value="Genomic_DNA"/>
</dbReference>